<dbReference type="RefSeq" id="WP_109825548.1">
    <property type="nucleotide sequence ID" value="NZ_CP029494.1"/>
</dbReference>
<dbReference type="EMBL" id="CP029494">
    <property type="protein sequence ID" value="AWN22460.1"/>
    <property type="molecule type" value="Genomic_DNA"/>
</dbReference>
<keyword evidence="1" id="KW-0732">Signal</keyword>
<organism evidence="2 3">
    <name type="scientific">Deinococcus irradiatisoli</name>
    <dbReference type="NCBI Taxonomy" id="2202254"/>
    <lineage>
        <taxon>Bacteria</taxon>
        <taxon>Thermotogati</taxon>
        <taxon>Deinococcota</taxon>
        <taxon>Deinococci</taxon>
        <taxon>Deinococcales</taxon>
        <taxon>Deinococcaceae</taxon>
        <taxon>Deinococcus</taxon>
    </lineage>
</organism>
<feature type="signal peptide" evidence="1">
    <location>
        <begin position="1"/>
        <end position="21"/>
    </location>
</feature>
<sequence length="140" mass="14513">MKKISGALAALLLGAVLGSCTKVPVPMPSPADGTFTASGQALCPPTYKPCGTYVVTQRVMGGDILPASAVFTGDQALLTGLGKTFKMQLPTVAANFMAGQLQLTAEQLDQALAGKILNFSFQMQTTDQQGRAVFTFAGQP</sequence>
<keyword evidence="3" id="KW-1185">Reference proteome</keyword>
<evidence type="ECO:0000256" key="1">
    <source>
        <dbReference type="SAM" id="SignalP"/>
    </source>
</evidence>
<dbReference type="PROSITE" id="PS51257">
    <property type="entry name" value="PROKAR_LIPOPROTEIN"/>
    <property type="match status" value="1"/>
</dbReference>
<evidence type="ECO:0000313" key="3">
    <source>
        <dbReference type="Proteomes" id="UP000245368"/>
    </source>
</evidence>
<dbReference type="AlphaFoldDB" id="A0A2Z3JGJ0"/>
<reference evidence="2 3" key="1">
    <citation type="submission" date="2018-05" db="EMBL/GenBank/DDBJ databases">
        <title>Complete Genome Sequence of Deinococcus sp. strain 17bor-2.</title>
        <authorList>
            <person name="Srinivasan S."/>
        </authorList>
    </citation>
    <scope>NUCLEOTIDE SEQUENCE [LARGE SCALE GENOMIC DNA]</scope>
    <source>
        <strain evidence="2 3">17bor-2</strain>
    </source>
</reference>
<feature type="chain" id="PRO_5016232527" description="Lipoprotein" evidence="1">
    <location>
        <begin position="22"/>
        <end position="140"/>
    </location>
</feature>
<accession>A0A2Z3JGJ0</accession>
<proteinExistence type="predicted"/>
<protein>
    <recommendedName>
        <fullName evidence="4">Lipoprotein</fullName>
    </recommendedName>
</protein>
<evidence type="ECO:0008006" key="4">
    <source>
        <dbReference type="Google" id="ProtNLM"/>
    </source>
</evidence>
<evidence type="ECO:0000313" key="2">
    <source>
        <dbReference type="EMBL" id="AWN22460.1"/>
    </source>
</evidence>
<name>A0A2Z3JGJ0_9DEIO</name>
<gene>
    <name evidence="2" type="ORF">DKM44_03755</name>
</gene>
<dbReference type="Proteomes" id="UP000245368">
    <property type="component" value="Chromosome"/>
</dbReference>
<dbReference type="KEGG" id="dez:DKM44_03755"/>